<feature type="domain" description="F-box" evidence="1">
    <location>
        <begin position="6"/>
        <end position="56"/>
    </location>
</feature>
<keyword evidence="3" id="KW-1185">Reference proteome</keyword>
<proteinExistence type="predicted"/>
<evidence type="ECO:0000259" key="1">
    <source>
        <dbReference type="PROSITE" id="PS50181"/>
    </source>
</evidence>
<dbReference type="PROSITE" id="PS50181">
    <property type="entry name" value="FBOX"/>
    <property type="match status" value="1"/>
</dbReference>
<accession>A0AAD4KZD6</accession>
<dbReference type="InterPro" id="IPR001810">
    <property type="entry name" value="F-box_dom"/>
</dbReference>
<sequence>MASSQPGDIAYLPQELFQMILCYLEPVDIIRCRRVCSAWYQAFSNPVSLVPILKRIFPLAREICELSQIGPASCLETYPEETLCKWRLILDRVSERYYRLAHGRPRSAKKYNLQGTEHEKGGCRLFEVFPWENHASHFWDTMDMFFEHAFWTYEKGLLVFPNKDEGGLTLLDLETENTFMIPFVTAQKVIRRIRLQDRLLVVEWAEYEAFHWLNDRDKVHRHYATSFDIVQVGHGWDITLRNEWKIMFLGHPLGDRDRFYSTHSSSHYAIYVWQPNRSLYTAEEDAPIESLSIWNISQPSNYRASLDPTGRLKETVDDSGPSLITRFSFRELGFYSVRQGGLPGIIRLDIDSNTSSISITEAQNHDFMLTELGNPLEYTPSVLVTTIPFAGQGPSWRRKVDTFYPPYRGNCAMEIPPWTITAPWPCYWGICEATDKKSRVSFCLSYLFSQNYKDEMQTSRLMVTIHALGSITRLSEKLSDELSAKGKICGDERFLVGENEYNQLTVLRF</sequence>
<dbReference type="GeneID" id="70245974"/>
<dbReference type="SMART" id="SM00256">
    <property type="entry name" value="FBOX"/>
    <property type="match status" value="1"/>
</dbReference>
<comment type="caution">
    <text evidence="2">The sequence shown here is derived from an EMBL/GenBank/DDBJ whole genome shotgun (WGS) entry which is preliminary data.</text>
</comment>
<dbReference type="CDD" id="cd09917">
    <property type="entry name" value="F-box_SF"/>
    <property type="match status" value="1"/>
</dbReference>
<gene>
    <name evidence="2" type="ORF">BGW36DRAFT_374566</name>
</gene>
<dbReference type="AlphaFoldDB" id="A0AAD4KZD6"/>
<dbReference type="EMBL" id="JAJTJA010000004">
    <property type="protein sequence ID" value="KAH8700620.1"/>
    <property type="molecule type" value="Genomic_DNA"/>
</dbReference>
<dbReference type="Gene3D" id="1.20.1280.50">
    <property type="match status" value="1"/>
</dbReference>
<dbReference type="Proteomes" id="UP001201262">
    <property type="component" value="Unassembled WGS sequence"/>
</dbReference>
<reference evidence="2" key="1">
    <citation type="submission" date="2021-12" db="EMBL/GenBank/DDBJ databases">
        <title>Convergent genome expansion in fungi linked to evolution of root-endophyte symbiosis.</title>
        <authorList>
            <consortium name="DOE Joint Genome Institute"/>
            <person name="Ke Y.-H."/>
            <person name="Bonito G."/>
            <person name="Liao H.-L."/>
            <person name="Looney B."/>
            <person name="Rojas-Flechas A."/>
            <person name="Nash J."/>
            <person name="Hameed K."/>
            <person name="Schadt C."/>
            <person name="Martin F."/>
            <person name="Crous P.W."/>
            <person name="Miettinen O."/>
            <person name="Magnuson J.K."/>
            <person name="Labbe J."/>
            <person name="Jacobson D."/>
            <person name="Doktycz M.J."/>
            <person name="Veneault-Fourrey C."/>
            <person name="Kuo A."/>
            <person name="Mondo S."/>
            <person name="Calhoun S."/>
            <person name="Riley R."/>
            <person name="Ohm R."/>
            <person name="LaButti K."/>
            <person name="Andreopoulos B."/>
            <person name="Pangilinan J."/>
            <person name="Nolan M."/>
            <person name="Tritt A."/>
            <person name="Clum A."/>
            <person name="Lipzen A."/>
            <person name="Daum C."/>
            <person name="Barry K."/>
            <person name="Grigoriev I.V."/>
            <person name="Vilgalys R."/>
        </authorList>
    </citation>
    <scope>NUCLEOTIDE SEQUENCE</scope>
    <source>
        <strain evidence="2">PMI_201</strain>
    </source>
</reference>
<dbReference type="RefSeq" id="XP_046074326.1">
    <property type="nucleotide sequence ID" value="XM_046215687.1"/>
</dbReference>
<dbReference type="SUPFAM" id="SSF81383">
    <property type="entry name" value="F-box domain"/>
    <property type="match status" value="1"/>
</dbReference>
<protein>
    <submittedName>
        <fullName evidence="2">F-box domain protein</fullName>
    </submittedName>
</protein>
<dbReference type="Pfam" id="PF12937">
    <property type="entry name" value="F-box-like"/>
    <property type="match status" value="1"/>
</dbReference>
<evidence type="ECO:0000313" key="3">
    <source>
        <dbReference type="Proteomes" id="UP001201262"/>
    </source>
</evidence>
<evidence type="ECO:0000313" key="2">
    <source>
        <dbReference type="EMBL" id="KAH8700620.1"/>
    </source>
</evidence>
<name>A0AAD4KZD6_9EURO</name>
<dbReference type="InterPro" id="IPR036047">
    <property type="entry name" value="F-box-like_dom_sf"/>
</dbReference>
<organism evidence="2 3">
    <name type="scientific">Talaromyces proteolyticus</name>
    <dbReference type="NCBI Taxonomy" id="1131652"/>
    <lineage>
        <taxon>Eukaryota</taxon>
        <taxon>Fungi</taxon>
        <taxon>Dikarya</taxon>
        <taxon>Ascomycota</taxon>
        <taxon>Pezizomycotina</taxon>
        <taxon>Eurotiomycetes</taxon>
        <taxon>Eurotiomycetidae</taxon>
        <taxon>Eurotiales</taxon>
        <taxon>Trichocomaceae</taxon>
        <taxon>Talaromyces</taxon>
        <taxon>Talaromyces sect. Bacilispori</taxon>
    </lineage>
</organism>